<evidence type="ECO:0000256" key="7">
    <source>
        <dbReference type="SAM" id="Phobius"/>
    </source>
</evidence>
<dbReference type="InterPro" id="IPR049326">
    <property type="entry name" value="Rhodopsin_dom_fungi"/>
</dbReference>
<feature type="transmembrane region" description="Helical" evidence="7">
    <location>
        <begin position="219"/>
        <end position="244"/>
    </location>
</feature>
<feature type="region of interest" description="Disordered" evidence="6">
    <location>
        <begin position="321"/>
        <end position="353"/>
    </location>
</feature>
<evidence type="ECO:0000313" key="10">
    <source>
        <dbReference type="Proteomes" id="UP001446871"/>
    </source>
</evidence>
<evidence type="ECO:0000256" key="6">
    <source>
        <dbReference type="SAM" id="MobiDB-lite"/>
    </source>
</evidence>
<sequence>MDAAAQAEAAAQAMAAIMYAIHAAITEIWTLYTVGTCLITARLFVRIKLVGFRGLQPDDFLVMFAWVCYTSVSVVGHVFILDAGGKHTSQLTQEARLALPQSEYGAYEYGSKLFLVGETLYLGTVWTLKMCMAFFYRRLVRGLWAEKLILPLMGGIGATFIAGMLTIYTTCVPVSRHWQILPNPGRALQSPFSNGLAHIVHPANIPMTTTALCVPQNPWVFVTIMSLNLLTDTCILSLPIPVLAKMRTNAVRKVGLVFLFSLGAFTMVAAILRIISIFVLNQESAGALWSIREDFIAVVVTQAPMVYPLFGRQFWRTAYGSSDGSRDESAARRNKKNNNSGGHTGESHELTFGSATMNRVKRPKDPYSLTQLGITQAGGSESQEEMINPPTSQTNQTHQTNPSGTRSPPRKLSFSRKGGASDPRPWRSTPTTTKTAWWWSRRRSRHRCRSAPRSRSGGT</sequence>
<dbReference type="PANTHER" id="PTHR33048">
    <property type="entry name" value="PTH11-LIKE INTEGRAL MEMBRANE PROTEIN (AFU_ORTHOLOGUE AFUA_5G11245)"/>
    <property type="match status" value="1"/>
</dbReference>
<protein>
    <recommendedName>
        <fullName evidence="8">Rhodopsin domain-containing protein</fullName>
    </recommendedName>
</protein>
<dbReference type="InterPro" id="IPR052337">
    <property type="entry name" value="SAT4-like"/>
</dbReference>
<feature type="transmembrane region" description="Helical" evidence="7">
    <location>
        <begin position="16"/>
        <end position="39"/>
    </location>
</feature>
<reference evidence="9 10" key="1">
    <citation type="submission" date="2023-01" db="EMBL/GenBank/DDBJ databases">
        <title>Analysis of 21 Apiospora genomes using comparative genomics revels a genus with tremendous synthesis potential of carbohydrate active enzymes and secondary metabolites.</title>
        <authorList>
            <person name="Sorensen T."/>
        </authorList>
    </citation>
    <scope>NUCLEOTIDE SEQUENCE [LARGE SCALE GENOMIC DNA]</scope>
    <source>
        <strain evidence="9 10">CBS 83171</strain>
    </source>
</reference>
<evidence type="ECO:0000256" key="5">
    <source>
        <dbReference type="ARBA" id="ARBA00038359"/>
    </source>
</evidence>
<evidence type="ECO:0000256" key="1">
    <source>
        <dbReference type="ARBA" id="ARBA00004141"/>
    </source>
</evidence>
<organism evidence="9 10">
    <name type="scientific">Apiospora saccharicola</name>
    <dbReference type="NCBI Taxonomy" id="335842"/>
    <lineage>
        <taxon>Eukaryota</taxon>
        <taxon>Fungi</taxon>
        <taxon>Dikarya</taxon>
        <taxon>Ascomycota</taxon>
        <taxon>Pezizomycotina</taxon>
        <taxon>Sordariomycetes</taxon>
        <taxon>Xylariomycetidae</taxon>
        <taxon>Amphisphaeriales</taxon>
        <taxon>Apiosporaceae</taxon>
        <taxon>Apiospora</taxon>
    </lineage>
</organism>
<feature type="compositionally biased region" description="Polar residues" evidence="6">
    <location>
        <begin position="389"/>
        <end position="406"/>
    </location>
</feature>
<keyword evidence="3 7" id="KW-1133">Transmembrane helix</keyword>
<feature type="transmembrane region" description="Helical" evidence="7">
    <location>
        <begin position="256"/>
        <end position="280"/>
    </location>
</feature>
<dbReference type="PANTHER" id="PTHR33048:SF2">
    <property type="entry name" value="SRPK"/>
    <property type="match status" value="1"/>
</dbReference>
<dbReference type="Proteomes" id="UP001446871">
    <property type="component" value="Unassembled WGS sequence"/>
</dbReference>
<feature type="transmembrane region" description="Helical" evidence="7">
    <location>
        <begin position="60"/>
        <end position="81"/>
    </location>
</feature>
<dbReference type="EMBL" id="JAQQWM010000003">
    <property type="protein sequence ID" value="KAK8071532.1"/>
    <property type="molecule type" value="Genomic_DNA"/>
</dbReference>
<feature type="region of interest" description="Disordered" evidence="6">
    <location>
        <begin position="377"/>
        <end position="459"/>
    </location>
</feature>
<evidence type="ECO:0000313" key="9">
    <source>
        <dbReference type="EMBL" id="KAK8071532.1"/>
    </source>
</evidence>
<feature type="transmembrane region" description="Helical" evidence="7">
    <location>
        <begin position="148"/>
        <end position="168"/>
    </location>
</feature>
<keyword evidence="10" id="KW-1185">Reference proteome</keyword>
<feature type="transmembrane region" description="Helical" evidence="7">
    <location>
        <begin position="119"/>
        <end position="136"/>
    </location>
</feature>
<name>A0ABR1VK54_9PEZI</name>
<comment type="caution">
    <text evidence="9">The sequence shown here is derived from an EMBL/GenBank/DDBJ whole genome shotgun (WGS) entry which is preliminary data.</text>
</comment>
<comment type="similarity">
    <text evidence="5">Belongs to the SAT4 family.</text>
</comment>
<feature type="domain" description="Rhodopsin" evidence="8">
    <location>
        <begin position="41"/>
        <end position="311"/>
    </location>
</feature>
<proteinExistence type="inferred from homology"/>
<feature type="compositionally biased region" description="Basic residues" evidence="6">
    <location>
        <begin position="440"/>
        <end position="452"/>
    </location>
</feature>
<evidence type="ECO:0000259" key="8">
    <source>
        <dbReference type="Pfam" id="PF20684"/>
    </source>
</evidence>
<evidence type="ECO:0000256" key="3">
    <source>
        <dbReference type="ARBA" id="ARBA00022989"/>
    </source>
</evidence>
<gene>
    <name evidence="9" type="ORF">PG996_004880</name>
</gene>
<accession>A0ABR1VK54</accession>
<comment type="subcellular location">
    <subcellularLocation>
        <location evidence="1">Membrane</location>
        <topology evidence="1">Multi-pass membrane protein</topology>
    </subcellularLocation>
</comment>
<dbReference type="Pfam" id="PF20684">
    <property type="entry name" value="Fung_rhodopsin"/>
    <property type="match status" value="1"/>
</dbReference>
<keyword evidence="2 7" id="KW-0812">Transmembrane</keyword>
<keyword evidence="4 7" id="KW-0472">Membrane</keyword>
<evidence type="ECO:0000256" key="4">
    <source>
        <dbReference type="ARBA" id="ARBA00023136"/>
    </source>
</evidence>
<evidence type="ECO:0000256" key="2">
    <source>
        <dbReference type="ARBA" id="ARBA00022692"/>
    </source>
</evidence>